<reference evidence="7" key="1">
    <citation type="submission" date="2021-04" db="EMBL/GenBank/DDBJ databases">
        <title>The complete genome sequence of Caulobacter sp. S6.</title>
        <authorList>
            <person name="Tang Y."/>
            <person name="Ouyang W."/>
            <person name="Liu Q."/>
            <person name="Huang B."/>
            <person name="Guo Z."/>
            <person name="Lei P."/>
        </authorList>
    </citation>
    <scope>NUCLEOTIDE SEQUENCE</scope>
    <source>
        <strain evidence="7">S6</strain>
    </source>
</reference>
<feature type="transmembrane region" description="Helical" evidence="6">
    <location>
        <begin position="160"/>
        <end position="179"/>
    </location>
</feature>
<feature type="transmembrane region" description="Helical" evidence="6">
    <location>
        <begin position="69"/>
        <end position="92"/>
    </location>
</feature>
<keyword evidence="3 6" id="KW-0812">Transmembrane</keyword>
<evidence type="ECO:0000256" key="3">
    <source>
        <dbReference type="ARBA" id="ARBA00022692"/>
    </source>
</evidence>
<dbReference type="PANTHER" id="PTHR23291">
    <property type="entry name" value="BAX INHIBITOR-RELATED"/>
    <property type="match status" value="1"/>
</dbReference>
<feature type="transmembrane region" description="Helical" evidence="6">
    <location>
        <begin position="222"/>
        <end position="246"/>
    </location>
</feature>
<evidence type="ECO:0000256" key="6">
    <source>
        <dbReference type="RuleBase" id="RU004379"/>
    </source>
</evidence>
<name>A0A975IUM5_9CAUL</name>
<dbReference type="CDD" id="cd10432">
    <property type="entry name" value="BI-1-like_bacterial"/>
    <property type="match status" value="1"/>
</dbReference>
<gene>
    <name evidence="7" type="ORF">KCG34_15005</name>
</gene>
<comment type="subcellular location">
    <subcellularLocation>
        <location evidence="1">Membrane</location>
        <topology evidence="1">Multi-pass membrane protein</topology>
    </subcellularLocation>
</comment>
<feature type="transmembrane region" description="Helical" evidence="6">
    <location>
        <begin position="36"/>
        <end position="63"/>
    </location>
</feature>
<dbReference type="EMBL" id="CP073078">
    <property type="protein sequence ID" value="QUD86401.1"/>
    <property type="molecule type" value="Genomic_DNA"/>
</dbReference>
<feature type="transmembrane region" description="Helical" evidence="6">
    <location>
        <begin position="185"/>
        <end position="201"/>
    </location>
</feature>
<sequence length="251" mass="26759">MSDFNRGYPRNMTAGVADMSVDAGLRAFMLGVYNKVGLGLVLSAAMAYLTSSVPAVTAMLFRVTYDGRLVGYTGLGALVAFAPLMILLFSGFAMRSISPRASGAIYWVITALIGASLGSLAFLYTGASIATTFLVTATAFGALSLVGYTTKKDLTGFGSFLIMGLVGLIIAIFVSMFLHSAMMEFMISVFGVLIFAGLIAYDTQRLKATYYQLGGNEAAIGVATNFGALSLYLDFINLFRFLLYFMGGSRR</sequence>
<dbReference type="GO" id="GO:0005886">
    <property type="term" value="C:plasma membrane"/>
    <property type="evidence" value="ECO:0007669"/>
    <property type="project" value="TreeGrafter"/>
</dbReference>
<dbReference type="PANTHER" id="PTHR23291:SF50">
    <property type="entry name" value="PROTEIN LIFEGUARD 4"/>
    <property type="match status" value="1"/>
</dbReference>
<organism evidence="7 8">
    <name type="scientific">Phenylobacterium montanum</name>
    <dbReference type="NCBI Taxonomy" id="2823693"/>
    <lineage>
        <taxon>Bacteria</taxon>
        <taxon>Pseudomonadati</taxon>
        <taxon>Pseudomonadota</taxon>
        <taxon>Alphaproteobacteria</taxon>
        <taxon>Caulobacterales</taxon>
        <taxon>Caulobacteraceae</taxon>
        <taxon>Phenylobacterium</taxon>
    </lineage>
</organism>
<dbReference type="Proteomes" id="UP000676409">
    <property type="component" value="Chromosome"/>
</dbReference>
<dbReference type="RefSeq" id="WP_211936453.1">
    <property type="nucleotide sequence ID" value="NZ_CP073078.1"/>
</dbReference>
<evidence type="ECO:0000256" key="4">
    <source>
        <dbReference type="ARBA" id="ARBA00022989"/>
    </source>
</evidence>
<feature type="transmembrane region" description="Helical" evidence="6">
    <location>
        <begin position="104"/>
        <end position="123"/>
    </location>
</feature>
<keyword evidence="5 6" id="KW-0472">Membrane</keyword>
<evidence type="ECO:0000256" key="2">
    <source>
        <dbReference type="ARBA" id="ARBA00010350"/>
    </source>
</evidence>
<comment type="similarity">
    <text evidence="2 6">Belongs to the BI1 family.</text>
</comment>
<proteinExistence type="inferred from homology"/>
<dbReference type="InterPro" id="IPR006214">
    <property type="entry name" value="Bax_inhibitor_1-related"/>
</dbReference>
<accession>A0A975IUM5</accession>
<dbReference type="Pfam" id="PF01027">
    <property type="entry name" value="Bax1-I"/>
    <property type="match status" value="1"/>
</dbReference>
<evidence type="ECO:0000256" key="1">
    <source>
        <dbReference type="ARBA" id="ARBA00004141"/>
    </source>
</evidence>
<evidence type="ECO:0000313" key="8">
    <source>
        <dbReference type="Proteomes" id="UP000676409"/>
    </source>
</evidence>
<evidence type="ECO:0000256" key="5">
    <source>
        <dbReference type="ARBA" id="ARBA00023136"/>
    </source>
</evidence>
<dbReference type="AlphaFoldDB" id="A0A975IUM5"/>
<dbReference type="KEGG" id="caul:KCG34_15005"/>
<protein>
    <submittedName>
        <fullName evidence="7">Bax inhibitor-1/YccA family protein</fullName>
    </submittedName>
</protein>
<feature type="transmembrane region" description="Helical" evidence="6">
    <location>
        <begin position="129"/>
        <end position="148"/>
    </location>
</feature>
<keyword evidence="8" id="KW-1185">Reference proteome</keyword>
<evidence type="ECO:0000313" key="7">
    <source>
        <dbReference type="EMBL" id="QUD86401.1"/>
    </source>
</evidence>
<keyword evidence="4 6" id="KW-1133">Transmembrane helix</keyword>